<accession>A0A5C6PJ27</accession>
<keyword evidence="14" id="KW-0539">Nucleus</keyword>
<dbReference type="Gene3D" id="1.20.5.170">
    <property type="match status" value="1"/>
</dbReference>
<evidence type="ECO:0000256" key="14">
    <source>
        <dbReference type="ARBA" id="ARBA00023242"/>
    </source>
</evidence>
<dbReference type="GO" id="GO:0000978">
    <property type="term" value="F:RNA polymerase II cis-regulatory region sequence-specific DNA binding"/>
    <property type="evidence" value="ECO:0007669"/>
    <property type="project" value="TreeGrafter"/>
</dbReference>
<evidence type="ECO:0000259" key="17">
    <source>
        <dbReference type="SMART" id="SM00338"/>
    </source>
</evidence>
<evidence type="ECO:0000256" key="8">
    <source>
        <dbReference type="ARBA" id="ARBA00023015"/>
    </source>
</evidence>
<keyword evidence="15" id="KW-0175">Coiled coil</keyword>
<keyword evidence="13" id="KW-0325">Glycoprotein</keyword>
<dbReference type="AlphaFoldDB" id="A0A5C6PJ27"/>
<evidence type="ECO:0000256" key="11">
    <source>
        <dbReference type="ARBA" id="ARBA00023159"/>
    </source>
</evidence>
<dbReference type="EMBL" id="RHFK02000002">
    <property type="protein sequence ID" value="TWW79832.1"/>
    <property type="molecule type" value="Genomic_DNA"/>
</dbReference>
<dbReference type="PANTHER" id="PTHR45996:SF2">
    <property type="entry name" value="CYCLIC AMP-RESPONSIVE ELEMENT-BINDING PROTEIN 3-LIKE PROTEIN 4"/>
    <property type="match status" value="1"/>
</dbReference>
<keyword evidence="11" id="KW-0010">Activator</keyword>
<keyword evidence="4" id="KW-0812">Transmembrane</keyword>
<dbReference type="GO" id="GO:0000981">
    <property type="term" value="F:DNA-binding transcription factor activity, RNA polymerase II-specific"/>
    <property type="evidence" value="ECO:0007669"/>
    <property type="project" value="TreeGrafter"/>
</dbReference>
<dbReference type="InterPro" id="IPR004827">
    <property type="entry name" value="bZIP"/>
</dbReference>
<keyword evidence="9" id="KW-0238">DNA-binding</keyword>
<name>A0A5C6PJ27_9TELE</name>
<evidence type="ECO:0000256" key="2">
    <source>
        <dbReference type="ARBA" id="ARBA00009050"/>
    </source>
</evidence>
<evidence type="ECO:0000256" key="12">
    <source>
        <dbReference type="ARBA" id="ARBA00023163"/>
    </source>
</evidence>
<dbReference type="InterPro" id="IPR046347">
    <property type="entry name" value="bZIP_sf"/>
</dbReference>
<keyword evidence="6" id="KW-0735">Signal-anchor</keyword>
<evidence type="ECO:0000256" key="5">
    <source>
        <dbReference type="ARBA" id="ARBA00022824"/>
    </source>
</evidence>
<keyword evidence="7" id="KW-1133">Transmembrane helix</keyword>
<sequence>MNADSRELSLGSSEDETQTLFSCSDLIFSSEEKSLLDWAVEPDCALNDSETEDFLHAVDPNEVFPRGPPMALSSESDCSLSEDPPVVSPVTMVTTPVEPATVYQVVYDLSGLGTVKPEPGQENVVSIELDDWASKVLISDSCIVGELPVFSTAHVNPPSPDGNLFYAELQLTEEEQKLLSQEGVSLPTNLPLTKAEERVLKRIRRKIRNKQSAQDSRRRRKEYIDTLESRYIDPDTQNPPFGLMKYLIIVAQRAAACSAQNKELQRTVEHLEKRNMSLLMQLRQLQSLIKQTVSKGAQTSTCLLIILLSLALIIMPSFSPFRRSWSSDDFRPIGVLSRNILTDSASWRTVVDDVNRRADSEVRQTGPADVSEPTQVPENRTQDGGQSAPASPPRQTEPPALDSAAAAGAKRSHNATKAGRADEM</sequence>
<dbReference type="GO" id="GO:0005789">
    <property type="term" value="C:endoplasmic reticulum membrane"/>
    <property type="evidence" value="ECO:0007669"/>
    <property type="project" value="UniProtKB-SubCell"/>
</dbReference>
<evidence type="ECO:0000313" key="18">
    <source>
        <dbReference type="EMBL" id="TWW79832.1"/>
    </source>
</evidence>
<protein>
    <recommendedName>
        <fullName evidence="3">Cyclic AMP-responsive element-binding protein 3-like protein 4</fullName>
    </recommendedName>
</protein>
<dbReference type="InterPro" id="IPR051381">
    <property type="entry name" value="CREB_ATF_subfamily"/>
</dbReference>
<proteinExistence type="inferred from homology"/>
<feature type="region of interest" description="Disordered" evidence="16">
    <location>
        <begin position="358"/>
        <end position="424"/>
    </location>
</feature>
<dbReference type="GO" id="GO:0005634">
    <property type="term" value="C:nucleus"/>
    <property type="evidence" value="ECO:0007669"/>
    <property type="project" value="TreeGrafter"/>
</dbReference>
<dbReference type="PANTHER" id="PTHR45996">
    <property type="entry name" value="AGAP001464-PB"/>
    <property type="match status" value="1"/>
</dbReference>
<evidence type="ECO:0000256" key="16">
    <source>
        <dbReference type="SAM" id="MobiDB-lite"/>
    </source>
</evidence>
<dbReference type="Proteomes" id="UP000324091">
    <property type="component" value="Chromosome 10"/>
</dbReference>
<comment type="similarity">
    <text evidence="2">Belongs to the bZIP family. ATF subfamily.</text>
</comment>
<evidence type="ECO:0000256" key="9">
    <source>
        <dbReference type="ARBA" id="ARBA00023125"/>
    </source>
</evidence>
<reference evidence="18 19" key="1">
    <citation type="submission" date="2019-04" db="EMBL/GenBank/DDBJ databases">
        <title>Chromosome genome assembly for Takifugu flavidus.</title>
        <authorList>
            <person name="Xiao S."/>
        </authorList>
    </citation>
    <scope>NUCLEOTIDE SEQUENCE [LARGE SCALE GENOMIC DNA]</scope>
    <source>
        <strain evidence="18">HTHZ2018</strain>
        <tissue evidence="18">Muscle</tissue>
    </source>
</reference>
<evidence type="ECO:0000256" key="3">
    <source>
        <dbReference type="ARBA" id="ARBA00013878"/>
    </source>
</evidence>
<gene>
    <name evidence="18" type="ORF">D4764_10G0008620</name>
</gene>
<evidence type="ECO:0000256" key="1">
    <source>
        <dbReference type="ARBA" id="ARBA00004648"/>
    </source>
</evidence>
<dbReference type="SUPFAM" id="SSF57959">
    <property type="entry name" value="Leucine zipper domain"/>
    <property type="match status" value="1"/>
</dbReference>
<evidence type="ECO:0000256" key="15">
    <source>
        <dbReference type="SAM" id="Coils"/>
    </source>
</evidence>
<keyword evidence="10" id="KW-0472">Membrane</keyword>
<feature type="domain" description="BZIP" evidence="17">
    <location>
        <begin position="197"/>
        <end position="284"/>
    </location>
</feature>
<feature type="coiled-coil region" evidence="15">
    <location>
        <begin position="254"/>
        <end position="288"/>
    </location>
</feature>
<dbReference type="CDD" id="cd14689">
    <property type="entry name" value="bZIP_CREB3"/>
    <property type="match status" value="1"/>
</dbReference>
<comment type="subcellular location">
    <subcellularLocation>
        <location evidence="1">Endoplasmic reticulum membrane</location>
        <topology evidence="1">Single-pass type II membrane protein</topology>
    </subcellularLocation>
</comment>
<feature type="compositionally biased region" description="Polar residues" evidence="16">
    <location>
        <begin position="372"/>
        <end position="389"/>
    </location>
</feature>
<dbReference type="Pfam" id="PF00170">
    <property type="entry name" value="bZIP_1"/>
    <property type="match status" value="1"/>
</dbReference>
<keyword evidence="5" id="KW-0256">Endoplasmic reticulum</keyword>
<comment type="caution">
    <text evidence="18">The sequence shown here is derived from an EMBL/GenBank/DDBJ whole genome shotgun (WGS) entry which is preliminary data.</text>
</comment>
<dbReference type="SMART" id="SM00338">
    <property type="entry name" value="BRLZ"/>
    <property type="match status" value="1"/>
</dbReference>
<evidence type="ECO:0000256" key="4">
    <source>
        <dbReference type="ARBA" id="ARBA00022692"/>
    </source>
</evidence>
<evidence type="ECO:0000256" key="10">
    <source>
        <dbReference type="ARBA" id="ARBA00023136"/>
    </source>
</evidence>
<evidence type="ECO:0000313" key="19">
    <source>
        <dbReference type="Proteomes" id="UP000324091"/>
    </source>
</evidence>
<keyword evidence="12" id="KW-0804">Transcription</keyword>
<organism evidence="18 19">
    <name type="scientific">Takifugu flavidus</name>
    <name type="common">sansaifugu</name>
    <dbReference type="NCBI Taxonomy" id="433684"/>
    <lineage>
        <taxon>Eukaryota</taxon>
        <taxon>Metazoa</taxon>
        <taxon>Chordata</taxon>
        <taxon>Craniata</taxon>
        <taxon>Vertebrata</taxon>
        <taxon>Euteleostomi</taxon>
        <taxon>Actinopterygii</taxon>
        <taxon>Neopterygii</taxon>
        <taxon>Teleostei</taxon>
        <taxon>Neoteleostei</taxon>
        <taxon>Acanthomorphata</taxon>
        <taxon>Eupercaria</taxon>
        <taxon>Tetraodontiformes</taxon>
        <taxon>Tetradontoidea</taxon>
        <taxon>Tetraodontidae</taxon>
        <taxon>Takifugu</taxon>
    </lineage>
</organism>
<evidence type="ECO:0000256" key="7">
    <source>
        <dbReference type="ARBA" id="ARBA00022989"/>
    </source>
</evidence>
<evidence type="ECO:0000256" key="6">
    <source>
        <dbReference type="ARBA" id="ARBA00022968"/>
    </source>
</evidence>
<keyword evidence="8" id="KW-0805">Transcription regulation</keyword>
<keyword evidence="19" id="KW-1185">Reference proteome</keyword>
<evidence type="ECO:0000256" key="13">
    <source>
        <dbReference type="ARBA" id="ARBA00023180"/>
    </source>
</evidence>